<name>A0ACB8Z3B2_ARCLA</name>
<protein>
    <submittedName>
        <fullName evidence="1">Uncharacterized protein</fullName>
    </submittedName>
</protein>
<gene>
    <name evidence="1" type="ORF">L6452_32081</name>
</gene>
<evidence type="ECO:0000313" key="2">
    <source>
        <dbReference type="Proteomes" id="UP001055879"/>
    </source>
</evidence>
<evidence type="ECO:0000313" key="1">
    <source>
        <dbReference type="EMBL" id="KAI3692267.1"/>
    </source>
</evidence>
<reference evidence="1 2" key="2">
    <citation type="journal article" date="2022" name="Mol. Ecol. Resour.">
        <title>The genomes of chicory, endive, great burdock and yacon provide insights into Asteraceae paleo-polyploidization history and plant inulin production.</title>
        <authorList>
            <person name="Fan W."/>
            <person name="Wang S."/>
            <person name="Wang H."/>
            <person name="Wang A."/>
            <person name="Jiang F."/>
            <person name="Liu H."/>
            <person name="Zhao H."/>
            <person name="Xu D."/>
            <person name="Zhang Y."/>
        </authorList>
    </citation>
    <scope>NUCLEOTIDE SEQUENCE [LARGE SCALE GENOMIC DNA]</scope>
    <source>
        <strain evidence="2">cv. Niubang</strain>
    </source>
</reference>
<proteinExistence type="predicted"/>
<accession>A0ACB8Z3B2</accession>
<dbReference type="EMBL" id="CM042057">
    <property type="protein sequence ID" value="KAI3692267.1"/>
    <property type="molecule type" value="Genomic_DNA"/>
</dbReference>
<sequence>MLHNFTLYSFIQIGKSNDSNSRSHRLHHSSLMSQKGILLQARCVVLISPFPKLIESAGVHRDILSSNPVGDQWPHPVSIISQMNVC</sequence>
<comment type="caution">
    <text evidence="1">The sequence shown here is derived from an EMBL/GenBank/DDBJ whole genome shotgun (WGS) entry which is preliminary data.</text>
</comment>
<organism evidence="1 2">
    <name type="scientific">Arctium lappa</name>
    <name type="common">Greater burdock</name>
    <name type="synonym">Lappa major</name>
    <dbReference type="NCBI Taxonomy" id="4217"/>
    <lineage>
        <taxon>Eukaryota</taxon>
        <taxon>Viridiplantae</taxon>
        <taxon>Streptophyta</taxon>
        <taxon>Embryophyta</taxon>
        <taxon>Tracheophyta</taxon>
        <taxon>Spermatophyta</taxon>
        <taxon>Magnoliopsida</taxon>
        <taxon>eudicotyledons</taxon>
        <taxon>Gunneridae</taxon>
        <taxon>Pentapetalae</taxon>
        <taxon>asterids</taxon>
        <taxon>campanulids</taxon>
        <taxon>Asterales</taxon>
        <taxon>Asteraceae</taxon>
        <taxon>Carduoideae</taxon>
        <taxon>Cardueae</taxon>
        <taxon>Arctiinae</taxon>
        <taxon>Arctium</taxon>
    </lineage>
</organism>
<dbReference type="Proteomes" id="UP001055879">
    <property type="component" value="Linkage Group LG11"/>
</dbReference>
<keyword evidence="2" id="KW-1185">Reference proteome</keyword>
<reference evidence="2" key="1">
    <citation type="journal article" date="2022" name="Mol. Ecol. Resour.">
        <title>The genomes of chicory, endive, great burdock and yacon provide insights into Asteraceae palaeo-polyploidization history and plant inulin production.</title>
        <authorList>
            <person name="Fan W."/>
            <person name="Wang S."/>
            <person name="Wang H."/>
            <person name="Wang A."/>
            <person name="Jiang F."/>
            <person name="Liu H."/>
            <person name="Zhao H."/>
            <person name="Xu D."/>
            <person name="Zhang Y."/>
        </authorList>
    </citation>
    <scope>NUCLEOTIDE SEQUENCE [LARGE SCALE GENOMIC DNA]</scope>
    <source>
        <strain evidence="2">cv. Niubang</strain>
    </source>
</reference>